<evidence type="ECO:0000256" key="1">
    <source>
        <dbReference type="SAM" id="Phobius"/>
    </source>
</evidence>
<accession>A0ABU1HLF4</accession>
<evidence type="ECO:0000313" key="3">
    <source>
        <dbReference type="Proteomes" id="UP001251374"/>
    </source>
</evidence>
<protein>
    <submittedName>
        <fullName evidence="2">Uncharacterized protein</fullName>
    </submittedName>
</protein>
<dbReference type="Proteomes" id="UP001251374">
    <property type="component" value="Unassembled WGS sequence"/>
</dbReference>
<organism evidence="2 3">
    <name type="scientific">Franzmannia qiaohouensis</name>
    <dbReference type="NCBI Taxonomy" id="1329370"/>
    <lineage>
        <taxon>Bacteria</taxon>
        <taxon>Pseudomonadati</taxon>
        <taxon>Pseudomonadota</taxon>
        <taxon>Gammaproteobacteria</taxon>
        <taxon>Oceanospirillales</taxon>
        <taxon>Halomonadaceae</taxon>
        <taxon>Franzmannia</taxon>
    </lineage>
</organism>
<gene>
    <name evidence="2" type="ORF">QC821_19190</name>
</gene>
<keyword evidence="1" id="KW-0472">Membrane</keyword>
<keyword evidence="1" id="KW-1133">Transmembrane helix</keyword>
<name>A0ABU1HLF4_9GAMM</name>
<sequence length="164" mass="18442">MPELNWGAIATGGATFAVALILKTLLDFHIAPKLVRYLGWLPVRNIFRAKPPSLKGKWETTWEPGGSTGFSEVTTRHGQSDTWQLGSYCYSEFFFAGIKYSFFGRIKCGYVVGDWYASKDPLGYFGTYQLEIVDSNALKGKWIGHSKTTREVRSDLLKSTKIDL</sequence>
<feature type="transmembrane region" description="Helical" evidence="1">
    <location>
        <begin position="6"/>
        <end position="26"/>
    </location>
</feature>
<proteinExistence type="predicted"/>
<dbReference type="RefSeq" id="WP_309724746.1">
    <property type="nucleotide sequence ID" value="NZ_JARWAM010000018.1"/>
</dbReference>
<dbReference type="EMBL" id="JARWAM010000018">
    <property type="protein sequence ID" value="MDR5907410.1"/>
    <property type="molecule type" value="Genomic_DNA"/>
</dbReference>
<comment type="caution">
    <text evidence="2">The sequence shown here is derived from an EMBL/GenBank/DDBJ whole genome shotgun (WGS) entry which is preliminary data.</text>
</comment>
<evidence type="ECO:0000313" key="2">
    <source>
        <dbReference type="EMBL" id="MDR5907410.1"/>
    </source>
</evidence>
<keyword evidence="3" id="KW-1185">Reference proteome</keyword>
<keyword evidence="1" id="KW-0812">Transmembrane</keyword>
<reference evidence="2 3" key="1">
    <citation type="submission" date="2023-04" db="EMBL/GenBank/DDBJ databases">
        <title>A long-awaited taxogenomic arrangement of the family Halomonadaceae.</title>
        <authorList>
            <person name="De La Haba R."/>
            <person name="Chuvochina M."/>
            <person name="Wittouck S."/>
            <person name="Arahal D.R."/>
            <person name="Sanchez-Porro C."/>
            <person name="Hugenholtz P."/>
            <person name="Ventosa A."/>
        </authorList>
    </citation>
    <scope>NUCLEOTIDE SEQUENCE [LARGE SCALE GENOMIC DNA]</scope>
    <source>
        <strain evidence="2 3">DSM 26770</strain>
    </source>
</reference>